<dbReference type="PANTHER" id="PTHR48098:SF1">
    <property type="entry name" value="DIACYLGLYCEROL ACYLTRANSFERASE_MYCOLYLTRANSFERASE AG85A"/>
    <property type="match status" value="1"/>
</dbReference>
<dbReference type="InterPro" id="IPR014756">
    <property type="entry name" value="Ig_E-set"/>
</dbReference>
<dbReference type="EMBL" id="UGET01000004">
    <property type="protein sequence ID" value="STL87712.1"/>
    <property type="molecule type" value="Genomic_DNA"/>
</dbReference>
<dbReference type="Pfam" id="PF02922">
    <property type="entry name" value="CBM_48"/>
    <property type="match status" value="1"/>
</dbReference>
<keyword evidence="3" id="KW-0378">Hydrolase</keyword>
<dbReference type="Gene3D" id="2.60.40.10">
    <property type="entry name" value="Immunoglobulins"/>
    <property type="match status" value="1"/>
</dbReference>
<proteinExistence type="predicted"/>
<dbReference type="SUPFAM" id="SSF53474">
    <property type="entry name" value="alpha/beta-Hydrolases"/>
    <property type="match status" value="1"/>
</dbReference>
<sequence length="214" mass="23684">MNIKIAALTLAIASGISAQWAIAADMPASPAPTIPVKQYVTQVNADNSVTFRYFAPGAKNVSVVVGVPVPDNIHPMTKDEAGVWSWRTPILKGNLYEYFFNVDGVRSIDTGTAMTKPQRQVNSSMILVPGSYLDTRSVAHGDLIAITYHSNALQSERQMYVWTPPGYTGMGEPLPVLYFYHGFGDTGRSAIDQGRIRKSWITCWLKGKLNRCWW</sequence>
<feature type="signal peptide" evidence="1">
    <location>
        <begin position="1"/>
        <end position="23"/>
    </location>
</feature>
<accession>A0A377CA88</accession>
<keyword evidence="3" id="KW-0119">Carbohydrate metabolism</keyword>
<keyword evidence="3" id="KW-0326">Glycosidase</keyword>
<dbReference type="GO" id="GO:0045493">
    <property type="term" value="P:xylan catabolic process"/>
    <property type="evidence" value="ECO:0007669"/>
    <property type="project" value="UniProtKB-KW"/>
</dbReference>
<keyword evidence="3" id="KW-0858">Xylan degradation</keyword>
<dbReference type="SUPFAM" id="SSF81296">
    <property type="entry name" value="E set domains"/>
    <property type="match status" value="1"/>
</dbReference>
<gene>
    <name evidence="3" type="primary">yieL_2</name>
    <name evidence="3" type="ORF">NCTC13148_04049</name>
</gene>
<dbReference type="InterPro" id="IPR050583">
    <property type="entry name" value="Mycobacterial_A85_antigen"/>
</dbReference>
<dbReference type="InterPro" id="IPR004193">
    <property type="entry name" value="Glyco_hydro_13_N"/>
</dbReference>
<reference evidence="3 4" key="1">
    <citation type="submission" date="2018-06" db="EMBL/GenBank/DDBJ databases">
        <authorList>
            <consortium name="Pathogen Informatics"/>
            <person name="Doyle S."/>
        </authorList>
    </citation>
    <scope>NUCLEOTIDE SEQUENCE [LARGE SCALE GENOMIC DNA]</scope>
    <source>
        <strain evidence="3 4">NCTC13148</strain>
    </source>
</reference>
<dbReference type="GO" id="GO:0016747">
    <property type="term" value="F:acyltransferase activity, transferring groups other than amino-acyl groups"/>
    <property type="evidence" value="ECO:0007669"/>
    <property type="project" value="TreeGrafter"/>
</dbReference>
<dbReference type="Proteomes" id="UP000254255">
    <property type="component" value="Unassembled WGS sequence"/>
</dbReference>
<keyword evidence="1" id="KW-0732">Signal</keyword>
<dbReference type="GO" id="GO:0031176">
    <property type="term" value="F:endo-1,4-beta-xylanase activity"/>
    <property type="evidence" value="ECO:0007669"/>
    <property type="project" value="UniProtKB-EC"/>
</dbReference>
<dbReference type="CDD" id="cd11294">
    <property type="entry name" value="E_set_Esterase_like_N"/>
    <property type="match status" value="1"/>
</dbReference>
<feature type="chain" id="PRO_5016771227" evidence="1">
    <location>
        <begin position="24"/>
        <end position="214"/>
    </location>
</feature>
<evidence type="ECO:0000313" key="3">
    <source>
        <dbReference type="EMBL" id="STL87712.1"/>
    </source>
</evidence>
<protein>
    <submittedName>
        <fullName evidence="3">Xylanase</fullName>
        <ecNumber evidence="3">3.2.1.8</ecNumber>
    </submittedName>
</protein>
<evidence type="ECO:0000313" key="4">
    <source>
        <dbReference type="Proteomes" id="UP000254255"/>
    </source>
</evidence>
<evidence type="ECO:0000259" key="2">
    <source>
        <dbReference type="Pfam" id="PF02922"/>
    </source>
</evidence>
<evidence type="ECO:0000256" key="1">
    <source>
        <dbReference type="SAM" id="SignalP"/>
    </source>
</evidence>
<dbReference type="InterPro" id="IPR013783">
    <property type="entry name" value="Ig-like_fold"/>
</dbReference>
<name>A0A377CA88_ECOLX</name>
<dbReference type="AlphaFoldDB" id="A0A377CA88"/>
<dbReference type="PANTHER" id="PTHR48098">
    <property type="entry name" value="ENTEROCHELIN ESTERASE-RELATED"/>
    <property type="match status" value="1"/>
</dbReference>
<dbReference type="Gene3D" id="3.40.50.1820">
    <property type="entry name" value="alpha/beta hydrolase"/>
    <property type="match status" value="1"/>
</dbReference>
<keyword evidence="3" id="KW-0624">Polysaccharide degradation</keyword>
<dbReference type="EC" id="3.2.1.8" evidence="3"/>
<feature type="domain" description="Glycoside hydrolase family 13 N-terminal" evidence="2">
    <location>
        <begin position="45"/>
        <end position="103"/>
    </location>
</feature>
<dbReference type="InterPro" id="IPR029058">
    <property type="entry name" value="AB_hydrolase_fold"/>
</dbReference>
<organism evidence="3 4">
    <name type="scientific">Escherichia coli</name>
    <dbReference type="NCBI Taxonomy" id="562"/>
    <lineage>
        <taxon>Bacteria</taxon>
        <taxon>Pseudomonadati</taxon>
        <taxon>Pseudomonadota</taxon>
        <taxon>Gammaproteobacteria</taxon>
        <taxon>Enterobacterales</taxon>
        <taxon>Enterobacteriaceae</taxon>
        <taxon>Escherichia</taxon>
    </lineage>
</organism>